<name>A0A7X8TTP2_9VIBR</name>
<organism evidence="3 4">
    <name type="scientific">Vibrio agarilyticus</name>
    <dbReference type="NCBI Taxonomy" id="2726741"/>
    <lineage>
        <taxon>Bacteria</taxon>
        <taxon>Pseudomonadati</taxon>
        <taxon>Pseudomonadota</taxon>
        <taxon>Gammaproteobacteria</taxon>
        <taxon>Vibrionales</taxon>
        <taxon>Vibrionaceae</taxon>
        <taxon>Vibrio</taxon>
    </lineage>
</organism>
<sequence>MKIGLTRLGRLVLWLVVSVLVALSILVTTLRIALPQLNQFQPEIKSWVRSYSGFDFAIANVSGTWRNNHPSIALQGLRANLPNSPQVHFAVDEIRIELDLWQSLITLQPVVADLTMDTLTLDLQSLDLWQNQSRSEHTQTTPRNRSPLIKQLDDLLLRQLEHFTLRDGQITYRAVSGEVRQLDIDRLRWQNRDDKHYAEGVVSIVDADLNALSVSAQFVDHGSLFDVTGDFYIDAQRLSITPWLTESLQQNSGIRSGQLSLQAWLTLENSQPKQAYVNFLPSQLVWQREQEHQLALESGVLKLVPFEQGLKVSGHLLKLSTDGKEWPAFDLAFVKPQTGDWQLNVSPLHLEYLAPLTSLLPDSDELSQTLRNMAPKGVLGDVRVAMGETLESLRYSAQFSQVAAKDWQLLPGVSDLSGWVSGSLTQGLAHFSLLDAQVPYAEVFQAPLAIKLADANIAWQKAEDGWRLWGDKLQVATPDLQAIGAFRLDFPQSSAPFLSFYAEADLFNAGETWRYLPVPALGVELTDYLSSAIQGGQVDGAKLLWYGALDQFPYLDHSGMFQAWVELENAKFSFDTAWPTITELQLDLLFQNDAMYLDSRSAQLNGVTAKRITGRIPELAENGHIEIEAEAFGPGVAVRNYMMATPLVDSVGAALTALKVTGEVDSAFNLYIPFDGVMEPRAWGYADLKHNQVAVESPPMLLQQVSGRIRFDDDVVSATGLEATLLSQPIHLGFNGRSVGDDYDVAIEAQGDWAVGPLAPYIGEHWVAPLSGHAPWQMGIDLQLDDVGFTYQIDVSANLQTLASDYPYPLNKVSGDTGKARLQASGNQEHVTARLQLPLAKYQTEIDIRHAPVMTASHLVLGTGSFRPAPLSGHQAVIRTSHFDLGAWLDTLQIGDEKSTVAESSLDELSLPSLPLPTRVTIDTPVLKMDGVEWNDVQFSARCDAMNWLMEIDSQQVEGQARYLAPYDLAVSLSRLHLRLPQFDEQNWSQQTLKKQADEPEVSTFDRQLFADMPNLTLNIEDFWLQGYKVGEVNLVLERDGDSLNWQPLRLSSGSNTLESTGSWSLSSDSSQTQMSMTFSGKNNSDLMERFGVTSGIQKAPFDIRSDLSWRGTPWSMQVDTLNGKMTTEFGKGVISDISGAAKLLGLFSLDSIIRKMQLDFTDVFDQGMAFNSITGTGQIRDGVFFTHDIVMDALAGEMTIQGLADLNDKLVDAQVQFSPDLTSGLPTLTAFAVAPHAALYVFAISTVIAPVVEVFTQVNYQVSGPLDAPTVSEISRSRSEYELPAHLRPQEQGGASN</sequence>
<protein>
    <submittedName>
        <fullName evidence="3">TIGR02099 family protein</fullName>
    </submittedName>
</protein>
<evidence type="ECO:0000313" key="4">
    <source>
        <dbReference type="Proteomes" id="UP000535589"/>
    </source>
</evidence>
<gene>
    <name evidence="3" type="ORF">HGP28_17275</name>
</gene>
<evidence type="ECO:0000256" key="1">
    <source>
        <dbReference type="SAM" id="Phobius"/>
    </source>
</evidence>
<feature type="domain" description="YhdP central" evidence="2">
    <location>
        <begin position="5"/>
        <end position="1272"/>
    </location>
</feature>
<proteinExistence type="predicted"/>
<dbReference type="Proteomes" id="UP000535589">
    <property type="component" value="Unassembled WGS sequence"/>
</dbReference>
<dbReference type="InterPro" id="IPR025263">
    <property type="entry name" value="YhdP_central"/>
</dbReference>
<keyword evidence="1" id="KW-0812">Transmembrane</keyword>
<keyword evidence="1" id="KW-1133">Transmembrane helix</keyword>
<reference evidence="3 4" key="1">
    <citation type="submission" date="2020-04" db="EMBL/GenBank/DDBJ databases">
        <title>Vibrio sp. SM6, a novel species isolated from seawater.</title>
        <authorList>
            <person name="Wang X."/>
        </authorList>
    </citation>
    <scope>NUCLEOTIDE SEQUENCE [LARGE SCALE GENOMIC DNA]</scope>
    <source>
        <strain evidence="3 4">SM6</strain>
    </source>
</reference>
<dbReference type="InterPro" id="IPR011836">
    <property type="entry name" value="YhdP"/>
</dbReference>
<evidence type="ECO:0000313" key="3">
    <source>
        <dbReference type="EMBL" id="NLS14613.1"/>
    </source>
</evidence>
<dbReference type="EMBL" id="JABAIK010000024">
    <property type="protein sequence ID" value="NLS14613.1"/>
    <property type="molecule type" value="Genomic_DNA"/>
</dbReference>
<evidence type="ECO:0000259" key="2">
    <source>
        <dbReference type="Pfam" id="PF13116"/>
    </source>
</evidence>
<dbReference type="NCBIfam" id="TIGR02099">
    <property type="entry name" value="YhdP family protein"/>
    <property type="match status" value="1"/>
</dbReference>
<dbReference type="Pfam" id="PF13116">
    <property type="entry name" value="YhdP"/>
    <property type="match status" value="1"/>
</dbReference>
<dbReference type="PANTHER" id="PTHR38690">
    <property type="entry name" value="PROTEASE-RELATED"/>
    <property type="match status" value="1"/>
</dbReference>
<keyword evidence="1" id="KW-0472">Membrane</keyword>
<keyword evidence="4" id="KW-1185">Reference proteome</keyword>
<dbReference type="RefSeq" id="WP_168837708.1">
    <property type="nucleotide sequence ID" value="NZ_JABAIK010000024.1"/>
</dbReference>
<feature type="transmembrane region" description="Helical" evidence="1">
    <location>
        <begin position="12"/>
        <end position="34"/>
    </location>
</feature>
<dbReference type="PANTHER" id="PTHR38690:SF1">
    <property type="entry name" value="PROTEASE"/>
    <property type="match status" value="1"/>
</dbReference>
<comment type="caution">
    <text evidence="3">The sequence shown here is derived from an EMBL/GenBank/DDBJ whole genome shotgun (WGS) entry which is preliminary data.</text>
</comment>
<accession>A0A7X8TTP2</accession>